<dbReference type="Proteomes" id="UP000826271">
    <property type="component" value="Unassembled WGS sequence"/>
</dbReference>
<comment type="similarity">
    <text evidence="1">Belongs to the GeBP family.</text>
</comment>
<keyword evidence="5" id="KW-1185">Reference proteome</keyword>
<evidence type="ECO:0000256" key="2">
    <source>
        <dbReference type="SAM" id="MobiDB-lite"/>
    </source>
</evidence>
<accession>A0AAV6W6M4</accession>
<gene>
    <name evidence="4" type="ORF">BUALT_Bualt17G0003200</name>
</gene>
<name>A0AAV6W6M4_9LAMI</name>
<dbReference type="EMBL" id="WHWC01000017">
    <property type="protein sequence ID" value="KAG8365739.1"/>
    <property type="molecule type" value="Genomic_DNA"/>
</dbReference>
<feature type="compositionally biased region" description="Polar residues" evidence="2">
    <location>
        <begin position="433"/>
        <end position="442"/>
    </location>
</feature>
<dbReference type="AlphaFoldDB" id="A0AAV6W6M4"/>
<evidence type="ECO:0000313" key="4">
    <source>
        <dbReference type="EMBL" id="KAG8365739.1"/>
    </source>
</evidence>
<evidence type="ECO:0000313" key="5">
    <source>
        <dbReference type="Proteomes" id="UP000826271"/>
    </source>
</evidence>
<dbReference type="InterPro" id="IPR007592">
    <property type="entry name" value="GEBP"/>
</dbReference>
<dbReference type="PANTHER" id="PTHR31662:SF33">
    <property type="entry name" value="DNA-BINDING STOREKEEPER PROTEIN TRANSCRIPTIONAL REGULATOR-LIKE PROTEIN"/>
    <property type="match status" value="1"/>
</dbReference>
<evidence type="ECO:0000256" key="1">
    <source>
        <dbReference type="ARBA" id="ARBA00010820"/>
    </source>
</evidence>
<dbReference type="GO" id="GO:0006355">
    <property type="term" value="P:regulation of DNA-templated transcription"/>
    <property type="evidence" value="ECO:0007669"/>
    <property type="project" value="InterPro"/>
</dbReference>
<comment type="caution">
    <text evidence="4">The sequence shown here is derived from an EMBL/GenBank/DDBJ whole genome shotgun (WGS) entry which is preliminary data.</text>
</comment>
<feature type="region of interest" description="Disordered" evidence="2">
    <location>
        <begin position="425"/>
        <end position="455"/>
    </location>
</feature>
<protein>
    <recommendedName>
        <fullName evidence="3">Glabrous enhancer-binding protein-like DBD domain-containing protein</fullName>
    </recommendedName>
</protein>
<evidence type="ECO:0000259" key="3">
    <source>
        <dbReference type="Pfam" id="PF04504"/>
    </source>
</evidence>
<dbReference type="InterPro" id="IPR053932">
    <property type="entry name" value="GeBP-like_DBD"/>
</dbReference>
<feature type="compositionally biased region" description="Acidic residues" evidence="2">
    <location>
        <begin position="87"/>
        <end position="103"/>
    </location>
</feature>
<feature type="domain" description="Glabrous enhancer-binding protein-like DBD" evidence="3">
    <location>
        <begin position="176"/>
        <end position="265"/>
    </location>
</feature>
<organism evidence="4 5">
    <name type="scientific">Buddleja alternifolia</name>
    <dbReference type="NCBI Taxonomy" id="168488"/>
    <lineage>
        <taxon>Eukaryota</taxon>
        <taxon>Viridiplantae</taxon>
        <taxon>Streptophyta</taxon>
        <taxon>Embryophyta</taxon>
        <taxon>Tracheophyta</taxon>
        <taxon>Spermatophyta</taxon>
        <taxon>Magnoliopsida</taxon>
        <taxon>eudicotyledons</taxon>
        <taxon>Gunneridae</taxon>
        <taxon>Pentapetalae</taxon>
        <taxon>asterids</taxon>
        <taxon>lamiids</taxon>
        <taxon>Lamiales</taxon>
        <taxon>Scrophulariaceae</taxon>
        <taxon>Buddlejeae</taxon>
        <taxon>Buddleja</taxon>
    </lineage>
</organism>
<feature type="compositionally biased region" description="Acidic residues" evidence="2">
    <location>
        <begin position="44"/>
        <end position="69"/>
    </location>
</feature>
<feature type="region of interest" description="Disordered" evidence="2">
    <location>
        <begin position="1"/>
        <end position="154"/>
    </location>
</feature>
<reference evidence="4" key="1">
    <citation type="submission" date="2019-10" db="EMBL/GenBank/DDBJ databases">
        <authorList>
            <person name="Zhang R."/>
            <person name="Pan Y."/>
            <person name="Wang J."/>
            <person name="Ma R."/>
            <person name="Yu S."/>
        </authorList>
    </citation>
    <scope>NUCLEOTIDE SEQUENCE</scope>
    <source>
        <strain evidence="4">LA-IB0</strain>
        <tissue evidence="4">Leaf</tissue>
    </source>
</reference>
<feature type="compositionally biased region" description="Pro residues" evidence="2">
    <location>
        <begin position="1"/>
        <end position="10"/>
    </location>
</feature>
<sequence>MAYSNSPPPHNKGLEAEGGSSKNSQLNPHPPPAPAPAPAPAQKEEEEEGPESGSEEEDESEESEAEESEEGPKTHKLNPTPTRKDDDEQSEDEEGSEEEDESEECSKKPEEEGESNNPRPTPHNKGPEPEPDESESEEWSKMNPAEPEAEEDDKASNFIMQPKNNNNEKKKPHVLKTFSEEDEITLLKGLAHFWKDNGRNNKWTEFHLFIKDHLLPHHYTKTQVSEKIRGLKKKFHRAAANATASLRFSDPHDALLFELSNPLWGGGGGEEEDDNRKRVVGVGADEENCGGGGANKKQKLELERSRDQFERLFPLLWASSQSGTWKQNIRVIGMEDAIKLEKKLMELKADELLRAIKTFSLIKNAFDRRFPTQSTGRTFKGITSSSTASHGNQLGNSRSGVGFRVGEPFWTLKRDHVEGLWRAEKQQVDPVSPSESQNSVTGNEIRGGNRKGIMDTQDKGVTVTTDQCASRVELGPGQSTMQPINSERVSQAAVATSISGGEDGFDSGGGDGFDFRRRRWLRFFDEGGSFDFIRRWRLRFQPEVVASISGSSDLKELLKTKIESRYSGCTRVVIVTINQIRSPVAIEVLH</sequence>
<feature type="compositionally biased region" description="Pro residues" evidence="2">
    <location>
        <begin position="28"/>
        <end position="39"/>
    </location>
</feature>
<dbReference type="Pfam" id="PF04504">
    <property type="entry name" value="GeBP-like_DBD"/>
    <property type="match status" value="1"/>
</dbReference>
<proteinExistence type="inferred from homology"/>
<dbReference type="PANTHER" id="PTHR31662">
    <property type="entry name" value="BNAANNG10740D PROTEIN-RELATED"/>
    <property type="match status" value="1"/>
</dbReference>
<dbReference type="GO" id="GO:0005634">
    <property type="term" value="C:nucleus"/>
    <property type="evidence" value="ECO:0007669"/>
    <property type="project" value="TreeGrafter"/>
</dbReference>